<evidence type="ECO:0000313" key="2">
    <source>
        <dbReference type="EMBL" id="KAK3672213.1"/>
    </source>
</evidence>
<protein>
    <recommendedName>
        <fullName evidence="1">Tryptophan synthase beta chain-like PALP domain-containing protein</fullName>
    </recommendedName>
</protein>
<name>A0AAE0WJ30_9PEZI</name>
<gene>
    <name evidence="2" type="ORF">LTR78_007966</name>
</gene>
<dbReference type="PANTHER" id="PTHR42937:SF1">
    <property type="entry name" value="DIAMINOPROPIONATE AMMONIA-LYASE"/>
    <property type="match status" value="1"/>
</dbReference>
<dbReference type="Proteomes" id="UP001274830">
    <property type="component" value="Unassembled WGS sequence"/>
</dbReference>
<organism evidence="2 3">
    <name type="scientific">Recurvomyces mirabilis</name>
    <dbReference type="NCBI Taxonomy" id="574656"/>
    <lineage>
        <taxon>Eukaryota</taxon>
        <taxon>Fungi</taxon>
        <taxon>Dikarya</taxon>
        <taxon>Ascomycota</taxon>
        <taxon>Pezizomycotina</taxon>
        <taxon>Dothideomycetes</taxon>
        <taxon>Dothideomycetidae</taxon>
        <taxon>Mycosphaerellales</taxon>
        <taxon>Teratosphaeriaceae</taxon>
        <taxon>Recurvomyces</taxon>
    </lineage>
</organism>
<dbReference type="PANTHER" id="PTHR42937">
    <property type="match status" value="1"/>
</dbReference>
<comment type="caution">
    <text evidence="2">The sequence shown here is derived from an EMBL/GenBank/DDBJ whole genome shotgun (WGS) entry which is preliminary data.</text>
</comment>
<dbReference type="InterPro" id="IPR036052">
    <property type="entry name" value="TrpB-like_PALP_sf"/>
</dbReference>
<keyword evidence="3" id="KW-1185">Reference proteome</keyword>
<dbReference type="EMBL" id="JAUTXT010000035">
    <property type="protein sequence ID" value="KAK3672213.1"/>
    <property type="molecule type" value="Genomic_DNA"/>
</dbReference>
<evidence type="ECO:0000313" key="3">
    <source>
        <dbReference type="Proteomes" id="UP001274830"/>
    </source>
</evidence>
<feature type="domain" description="Tryptophan synthase beta chain-like PALP" evidence="1">
    <location>
        <begin position="49"/>
        <end position="373"/>
    </location>
</feature>
<dbReference type="InterPro" id="IPR001926">
    <property type="entry name" value="TrpB-like_PALP"/>
</dbReference>
<dbReference type="Gene3D" id="3.40.50.1100">
    <property type="match status" value="2"/>
</dbReference>
<dbReference type="SUPFAM" id="SSF53686">
    <property type="entry name" value="Tryptophan synthase beta subunit-like PLP-dependent enzymes"/>
    <property type="match status" value="1"/>
</dbReference>
<accession>A0AAE0WJ30</accession>
<proteinExistence type="predicted"/>
<dbReference type="Pfam" id="PF00291">
    <property type="entry name" value="PALP"/>
    <property type="match status" value="1"/>
</dbReference>
<dbReference type="AlphaFoldDB" id="A0AAE0WJ30"/>
<reference evidence="2" key="1">
    <citation type="submission" date="2023-07" db="EMBL/GenBank/DDBJ databases">
        <title>Black Yeasts Isolated from many extreme environments.</title>
        <authorList>
            <person name="Coleine C."/>
            <person name="Stajich J.E."/>
            <person name="Selbmann L."/>
        </authorList>
    </citation>
    <scope>NUCLEOTIDE SEQUENCE</scope>
    <source>
        <strain evidence="2">CCFEE 5485</strain>
    </source>
</reference>
<sequence length="388" mass="42880">MASYSVTHLETGETFNRRYTLVNKHLKRESDWQHTTGTEIEAFHRQLLDYGETALHDLPEIANDLGFKHVFLKDESTRFGLPSFKILGASWALHKTLCRQLKLDPGQTTLAALKERLGAVRVKPRLVTCTEGNWGRAVSRMAKYYDVQATIYVPGFMNDYTRDLIRGEGADLRVLEDGSYDDTIAAVQGDARESGALMLMDTSWDGYEEVPRWVTDGYSTMLHEVDRQVASKTGGQLPNLAIATVGVGSWAHSVVKHYKAASCDNKIVTVEPAAAPSLKESLHCGKITPVVTEETIMNGACCGTTSKIAWPILRDGVDVALVVTDRESHECVQDLQARSVNAGPCGAATLAALQKLCRESVLVEEERRDVCVVLFSTEGMREYDTSHL</sequence>
<evidence type="ECO:0000259" key="1">
    <source>
        <dbReference type="Pfam" id="PF00291"/>
    </source>
</evidence>